<proteinExistence type="inferred from homology"/>
<gene>
    <name evidence="5 8" type="primary">trmA</name>
    <name evidence="8" type="ORF">EYC87_07465</name>
</gene>
<dbReference type="PANTHER" id="PTHR47790">
    <property type="entry name" value="TRNA/TMRNA (URACIL-C(5))-METHYLTRANSFERASE"/>
    <property type="match status" value="1"/>
</dbReference>
<accession>A0ABT3SVU3</accession>
<dbReference type="Pfam" id="PF05958">
    <property type="entry name" value="tRNA_U5-meth_tr"/>
    <property type="match status" value="1"/>
</dbReference>
<dbReference type="GO" id="GO:0032259">
    <property type="term" value="P:methylation"/>
    <property type="evidence" value="ECO:0007669"/>
    <property type="project" value="UniProtKB-KW"/>
</dbReference>
<evidence type="ECO:0000256" key="4">
    <source>
        <dbReference type="ARBA" id="ARBA00022694"/>
    </source>
</evidence>
<evidence type="ECO:0000256" key="5">
    <source>
        <dbReference type="HAMAP-Rule" id="MF_01011"/>
    </source>
</evidence>
<dbReference type="CDD" id="cd02440">
    <property type="entry name" value="AdoMet_MTases"/>
    <property type="match status" value="1"/>
</dbReference>
<comment type="catalytic activity">
    <reaction evidence="5">
        <text>uridine(54) in tRNA + S-adenosyl-L-methionine = 5-methyluridine(54) in tRNA + S-adenosyl-L-homocysteine + H(+)</text>
        <dbReference type="Rhea" id="RHEA:42712"/>
        <dbReference type="Rhea" id="RHEA-COMP:10167"/>
        <dbReference type="Rhea" id="RHEA-COMP:10193"/>
        <dbReference type="ChEBI" id="CHEBI:15378"/>
        <dbReference type="ChEBI" id="CHEBI:57856"/>
        <dbReference type="ChEBI" id="CHEBI:59789"/>
        <dbReference type="ChEBI" id="CHEBI:65315"/>
        <dbReference type="ChEBI" id="CHEBI:74447"/>
        <dbReference type="EC" id="2.1.1.35"/>
    </reaction>
</comment>
<dbReference type="SUPFAM" id="SSF53335">
    <property type="entry name" value="S-adenosyl-L-methionine-dependent methyltransferases"/>
    <property type="match status" value="1"/>
</dbReference>
<evidence type="ECO:0000256" key="7">
    <source>
        <dbReference type="PROSITE-ProRule" id="PRU10015"/>
    </source>
</evidence>
<dbReference type="Gene3D" id="2.40.50.1070">
    <property type="match status" value="1"/>
</dbReference>
<dbReference type="InterPro" id="IPR011869">
    <property type="entry name" value="TrmA_MeTrfase"/>
</dbReference>
<dbReference type="PANTHER" id="PTHR47790:SF2">
    <property type="entry name" value="TRNA_TMRNA (URACIL-C(5))-METHYLTRANSFERASE"/>
    <property type="match status" value="1"/>
</dbReference>
<comment type="catalytic activity">
    <reaction evidence="5">
        <text>uridine(341) in tmRNA + S-adenosyl-L-methionine = 5-methyluridine(341) in tmRNA + S-adenosyl-L-homocysteine + H(+)</text>
        <dbReference type="Rhea" id="RHEA:43612"/>
        <dbReference type="Rhea" id="RHEA-COMP:10630"/>
        <dbReference type="Rhea" id="RHEA-COMP:10631"/>
        <dbReference type="ChEBI" id="CHEBI:15378"/>
        <dbReference type="ChEBI" id="CHEBI:57856"/>
        <dbReference type="ChEBI" id="CHEBI:59789"/>
        <dbReference type="ChEBI" id="CHEBI:65315"/>
        <dbReference type="ChEBI" id="CHEBI:74447"/>
    </reaction>
</comment>
<evidence type="ECO:0000256" key="2">
    <source>
        <dbReference type="ARBA" id="ARBA00022679"/>
    </source>
</evidence>
<feature type="binding site" evidence="5 6">
    <location>
        <position position="191"/>
    </location>
    <ligand>
        <name>S-adenosyl-L-methionine</name>
        <dbReference type="ChEBI" id="CHEBI:59789"/>
    </ligand>
</feature>
<comment type="function">
    <text evidence="5">Dual-specificity methyltransferase that catalyzes the formation of 5-methyluridine at position 54 (m5U54) in all tRNAs, and that of position 341 (m5U341) in tmRNA (transfer-mRNA).</text>
</comment>
<dbReference type="InterPro" id="IPR030391">
    <property type="entry name" value="MeTrfase_TrmA_CS"/>
</dbReference>
<comment type="similarity">
    <text evidence="5">Belongs to the class I-like SAM-binding methyltransferase superfamily. RNA M5U methyltransferase family. TrmA subfamily.</text>
</comment>
<evidence type="ECO:0000313" key="8">
    <source>
        <dbReference type="EMBL" id="MCX2973424.1"/>
    </source>
</evidence>
<feature type="active site" evidence="7">
    <location>
        <position position="327"/>
    </location>
</feature>
<dbReference type="InterPro" id="IPR029063">
    <property type="entry name" value="SAM-dependent_MTases_sf"/>
</dbReference>
<sequence length="371" mass="42614">MPLSRVIPEQYEELLAAKVERVSRLLDPYAVPEPSIFRSALTGFRMRAEFRMWHQGDALDYVMFRRDDPKTPVPIKAFPIACDSIRQLMPALLDVIKGNQELRRKLFQVEFLSTLAGESLITLVYHRKLEPSWEAEAQKLRDDLSTLCPELSLIGRSRKQKIILGQEWVCETLDIEGQSFRYQQYEQAFTQPNARVNIKMIAWACEQALNLSGDLLELYCGNGNFTLPLALRFDNVIATELAKVSVRAARNNLDMNAVRNTQIIRLAAEEVTQAMNQVREFRRLQDLSKPLHEYDLRTVFVDPPRAGLDDQTVEMVSHFETIIYISCNPETLASNLAVLCNTHTVEMFALFDQFPYTDHMECGVLLKQKEP</sequence>
<reference evidence="8" key="1">
    <citation type="submission" date="2019-02" db="EMBL/GenBank/DDBJ databases">
        <authorList>
            <person name="Li S.-H."/>
        </authorList>
    </citation>
    <scope>NUCLEOTIDE SEQUENCE</scope>
    <source>
        <strain evidence="8">IMCC8485</strain>
    </source>
</reference>
<dbReference type="PROSITE" id="PS51687">
    <property type="entry name" value="SAM_MT_RNA_M5U"/>
    <property type="match status" value="1"/>
</dbReference>
<dbReference type="RefSeq" id="WP_279252330.1">
    <property type="nucleotide sequence ID" value="NZ_SHNP01000002.1"/>
</dbReference>
<dbReference type="EC" id="2.1.1.35" evidence="5"/>
<organism evidence="8 9">
    <name type="scientific">Candidatus Seongchinamella marina</name>
    <dbReference type="NCBI Taxonomy" id="2518990"/>
    <lineage>
        <taxon>Bacteria</taxon>
        <taxon>Pseudomonadati</taxon>
        <taxon>Pseudomonadota</taxon>
        <taxon>Gammaproteobacteria</taxon>
        <taxon>Cellvibrionales</taxon>
        <taxon>Halieaceae</taxon>
        <taxon>Seongchinamella</taxon>
    </lineage>
</organism>
<feature type="binding site" evidence="5 6">
    <location>
        <position position="219"/>
    </location>
    <ligand>
        <name>S-adenosyl-L-methionine</name>
        <dbReference type="ChEBI" id="CHEBI:59789"/>
    </ligand>
</feature>
<dbReference type="Proteomes" id="UP001143307">
    <property type="component" value="Unassembled WGS sequence"/>
</dbReference>
<dbReference type="NCBIfam" id="TIGR02143">
    <property type="entry name" value="trmA_only"/>
    <property type="match status" value="1"/>
</dbReference>
<keyword evidence="1 5" id="KW-0489">Methyltransferase</keyword>
<keyword evidence="9" id="KW-1185">Reference proteome</keyword>
<comment type="caution">
    <text evidence="8">The sequence shown here is derived from an EMBL/GenBank/DDBJ whole genome shotgun (WGS) entry which is preliminary data.</text>
</comment>
<feature type="active site" description="Proton acceptor" evidence="5">
    <location>
        <position position="361"/>
    </location>
</feature>
<name>A0ABT3SVU3_9GAMM</name>
<keyword evidence="2 5" id="KW-0808">Transferase</keyword>
<feature type="binding site" evidence="5 6">
    <location>
        <position position="302"/>
    </location>
    <ligand>
        <name>S-adenosyl-L-methionine</name>
        <dbReference type="ChEBI" id="CHEBI:59789"/>
    </ligand>
</feature>
<dbReference type="HAMAP" id="MF_01011">
    <property type="entry name" value="RNA_methyltr_TrmA"/>
    <property type="match status" value="1"/>
</dbReference>
<feature type="active site" description="Nucleophile" evidence="5 6">
    <location>
        <position position="327"/>
    </location>
</feature>
<evidence type="ECO:0000256" key="6">
    <source>
        <dbReference type="PROSITE-ProRule" id="PRU01024"/>
    </source>
</evidence>
<feature type="binding site" evidence="5 6">
    <location>
        <position position="240"/>
    </location>
    <ligand>
        <name>S-adenosyl-L-methionine</name>
        <dbReference type="ChEBI" id="CHEBI:59789"/>
    </ligand>
</feature>
<keyword evidence="3 5" id="KW-0949">S-adenosyl-L-methionine</keyword>
<evidence type="ECO:0000256" key="1">
    <source>
        <dbReference type="ARBA" id="ARBA00022603"/>
    </source>
</evidence>
<dbReference type="InterPro" id="IPR010280">
    <property type="entry name" value="U5_MeTrfase_fam"/>
</dbReference>
<feature type="binding site" evidence="5">
    <location>
        <position position="224"/>
    </location>
    <ligand>
        <name>S-adenosyl-L-methionine</name>
        <dbReference type="ChEBI" id="CHEBI:59789"/>
    </ligand>
</feature>
<protein>
    <recommendedName>
        <fullName evidence="5">tRNA/tmRNA (uracil-C(5))-methyltransferase</fullName>
        <ecNumber evidence="5">2.1.1.35</ecNumber>
    </recommendedName>
    <alternativeName>
        <fullName evidence="5">tRNA (uracil(54)-C(5))-methyltransferase</fullName>
    </alternativeName>
    <alternativeName>
        <fullName evidence="5">tRNA(m5U54)-methyltransferase</fullName>
        <shortName evidence="5">RUMT</shortName>
    </alternativeName>
    <alternativeName>
        <fullName evidence="5">tmRNA (uracil(341)-C(5))-methyltransferase</fullName>
    </alternativeName>
</protein>
<dbReference type="InterPro" id="IPR030390">
    <property type="entry name" value="MeTrfase_TrmA_AS"/>
</dbReference>
<dbReference type="GO" id="GO:0030697">
    <property type="term" value="F:tRNA (uracil(54)-C5)-methyltransferase activity, S-adenosyl methionine-dependent"/>
    <property type="evidence" value="ECO:0007669"/>
    <property type="project" value="UniProtKB-EC"/>
</dbReference>
<dbReference type="Gene3D" id="3.40.50.150">
    <property type="entry name" value="Vaccinia Virus protein VP39"/>
    <property type="match status" value="1"/>
</dbReference>
<dbReference type="PROSITE" id="PS01231">
    <property type="entry name" value="TRMA_2"/>
    <property type="match status" value="1"/>
</dbReference>
<evidence type="ECO:0000256" key="3">
    <source>
        <dbReference type="ARBA" id="ARBA00022691"/>
    </source>
</evidence>
<evidence type="ECO:0000313" key="9">
    <source>
        <dbReference type="Proteomes" id="UP001143307"/>
    </source>
</evidence>
<dbReference type="PROSITE" id="PS01230">
    <property type="entry name" value="TRMA_1"/>
    <property type="match status" value="1"/>
</dbReference>
<dbReference type="EMBL" id="SHNP01000002">
    <property type="protein sequence ID" value="MCX2973424.1"/>
    <property type="molecule type" value="Genomic_DNA"/>
</dbReference>
<keyword evidence="4 5" id="KW-0819">tRNA processing</keyword>